<evidence type="ECO:0000256" key="1">
    <source>
        <dbReference type="ARBA" id="ARBA00004651"/>
    </source>
</evidence>
<comment type="subcellular location">
    <subcellularLocation>
        <location evidence="1 7">Cell membrane</location>
        <topology evidence="1 7">Multi-pass membrane protein</topology>
    </subcellularLocation>
</comment>
<feature type="compositionally biased region" description="Basic residues" evidence="8">
    <location>
        <begin position="316"/>
        <end position="326"/>
    </location>
</feature>
<proteinExistence type="inferred from homology"/>
<evidence type="ECO:0000256" key="5">
    <source>
        <dbReference type="ARBA" id="ARBA00022989"/>
    </source>
</evidence>
<dbReference type="OrthoDB" id="9778910at2"/>
<keyword evidence="2 7" id="KW-0813">Transport</keyword>
<accession>A0A4R6DDX5</accession>
<evidence type="ECO:0000259" key="9">
    <source>
        <dbReference type="PROSITE" id="PS50928"/>
    </source>
</evidence>
<comment type="caution">
    <text evidence="10">The sequence shown here is derived from an EMBL/GenBank/DDBJ whole genome shotgun (WGS) entry which is preliminary data.</text>
</comment>
<dbReference type="RefSeq" id="WP_133520540.1">
    <property type="nucleotide sequence ID" value="NZ_SNVW01000010.1"/>
</dbReference>
<dbReference type="SUPFAM" id="SSF161098">
    <property type="entry name" value="MetI-like"/>
    <property type="match status" value="1"/>
</dbReference>
<feature type="transmembrane region" description="Helical" evidence="7">
    <location>
        <begin position="283"/>
        <end position="309"/>
    </location>
</feature>
<dbReference type="GO" id="GO:0005886">
    <property type="term" value="C:plasma membrane"/>
    <property type="evidence" value="ECO:0007669"/>
    <property type="project" value="UniProtKB-SubCell"/>
</dbReference>
<organism evidence="10 11">
    <name type="scientific">Curtobacterium flaccumfaciens</name>
    <dbReference type="NCBI Taxonomy" id="2035"/>
    <lineage>
        <taxon>Bacteria</taxon>
        <taxon>Bacillati</taxon>
        <taxon>Actinomycetota</taxon>
        <taxon>Actinomycetes</taxon>
        <taxon>Micrococcales</taxon>
        <taxon>Microbacteriaceae</taxon>
        <taxon>Curtobacterium</taxon>
    </lineage>
</organism>
<evidence type="ECO:0000313" key="11">
    <source>
        <dbReference type="Proteomes" id="UP000295764"/>
    </source>
</evidence>
<dbReference type="STRING" id="2035.RU06_01215"/>
<dbReference type="EMBL" id="SNVW01000010">
    <property type="protein sequence ID" value="TDN42806.1"/>
    <property type="molecule type" value="Genomic_DNA"/>
</dbReference>
<feature type="transmembrane region" description="Helical" evidence="7">
    <location>
        <begin position="179"/>
        <end position="199"/>
    </location>
</feature>
<sequence>MNVLVPVLRRLGIAVLTVVLASLFVFLAVQALPGDVAQQLLGQNATPDAVKQLRESLGLDQNVWLRYLQWLGGAVHGDFGTSLVSGEPVAPTLFTAFRNSMLIAVPAMVVGVTVSLTLGVVAGVRRGRPSDRVISIVSLVVMSVPEFMVATVLVLLFAIGLPLFPAVVLRGSDATVAELLPTIWLPIIVLTLAMAAYIVRTARSSTIDVMASEFVTTAELKGLTMRRVVWKHAVPSALLPTLNVVALNVAWLLGGVVVVENVFNYPGMGKLMLESVFNRDLPTIEAIALLSAVVYVVCNLAADLVALALDPKLRTRQRRQRTRGRTRPGTPARTSRKAAA</sequence>
<dbReference type="Proteomes" id="UP000295764">
    <property type="component" value="Unassembled WGS sequence"/>
</dbReference>
<dbReference type="Gene3D" id="1.10.3720.10">
    <property type="entry name" value="MetI-like"/>
    <property type="match status" value="1"/>
</dbReference>
<dbReference type="InterPro" id="IPR000515">
    <property type="entry name" value="MetI-like"/>
</dbReference>
<evidence type="ECO:0000256" key="6">
    <source>
        <dbReference type="ARBA" id="ARBA00023136"/>
    </source>
</evidence>
<evidence type="ECO:0000256" key="2">
    <source>
        <dbReference type="ARBA" id="ARBA00022448"/>
    </source>
</evidence>
<keyword evidence="6 7" id="KW-0472">Membrane</keyword>
<dbReference type="GO" id="GO:0055085">
    <property type="term" value="P:transmembrane transport"/>
    <property type="evidence" value="ECO:0007669"/>
    <property type="project" value="InterPro"/>
</dbReference>
<dbReference type="InterPro" id="IPR045621">
    <property type="entry name" value="BPD_transp_1_N"/>
</dbReference>
<feature type="region of interest" description="Disordered" evidence="8">
    <location>
        <begin position="316"/>
        <end position="340"/>
    </location>
</feature>
<dbReference type="AlphaFoldDB" id="A0A4R6DDX5"/>
<name>A0A4R6DDX5_9MICO</name>
<dbReference type="CDD" id="cd06261">
    <property type="entry name" value="TM_PBP2"/>
    <property type="match status" value="1"/>
</dbReference>
<dbReference type="InterPro" id="IPR035906">
    <property type="entry name" value="MetI-like_sf"/>
</dbReference>
<keyword evidence="4 7" id="KW-0812">Transmembrane</keyword>
<evidence type="ECO:0000256" key="3">
    <source>
        <dbReference type="ARBA" id="ARBA00022475"/>
    </source>
</evidence>
<protein>
    <submittedName>
        <fullName evidence="10">Peptide/nickel transport system permease protein</fullName>
    </submittedName>
</protein>
<dbReference type="PROSITE" id="PS50928">
    <property type="entry name" value="ABC_TM1"/>
    <property type="match status" value="1"/>
</dbReference>
<keyword evidence="5 7" id="KW-1133">Transmembrane helix</keyword>
<evidence type="ECO:0000256" key="8">
    <source>
        <dbReference type="SAM" id="MobiDB-lite"/>
    </source>
</evidence>
<dbReference type="PANTHER" id="PTHR43163">
    <property type="entry name" value="DIPEPTIDE TRANSPORT SYSTEM PERMEASE PROTEIN DPPB-RELATED"/>
    <property type="match status" value="1"/>
</dbReference>
<comment type="similarity">
    <text evidence="7">Belongs to the binding-protein-dependent transport system permease family.</text>
</comment>
<dbReference type="PANTHER" id="PTHR43163:SF6">
    <property type="entry name" value="DIPEPTIDE TRANSPORT SYSTEM PERMEASE PROTEIN DPPB-RELATED"/>
    <property type="match status" value="1"/>
</dbReference>
<gene>
    <name evidence="10" type="ORF">EDF64_11062</name>
</gene>
<feature type="transmembrane region" description="Helical" evidence="7">
    <location>
        <begin position="101"/>
        <end position="124"/>
    </location>
</feature>
<reference evidence="10 11" key="1">
    <citation type="submission" date="2019-03" db="EMBL/GenBank/DDBJ databases">
        <title>Genomic analyses of the natural microbiome of Caenorhabditis elegans.</title>
        <authorList>
            <person name="Samuel B."/>
        </authorList>
    </citation>
    <scope>NUCLEOTIDE SEQUENCE [LARGE SCALE GENOMIC DNA]</scope>
    <source>
        <strain evidence="10 11">JUb65</strain>
    </source>
</reference>
<evidence type="ECO:0000313" key="10">
    <source>
        <dbReference type="EMBL" id="TDN42806.1"/>
    </source>
</evidence>
<feature type="transmembrane region" description="Helical" evidence="7">
    <location>
        <begin position="136"/>
        <end position="159"/>
    </location>
</feature>
<evidence type="ECO:0000256" key="7">
    <source>
        <dbReference type="RuleBase" id="RU363032"/>
    </source>
</evidence>
<evidence type="ECO:0000256" key="4">
    <source>
        <dbReference type="ARBA" id="ARBA00022692"/>
    </source>
</evidence>
<keyword evidence="3" id="KW-1003">Cell membrane</keyword>
<dbReference type="Pfam" id="PF19300">
    <property type="entry name" value="BPD_transp_1_N"/>
    <property type="match status" value="1"/>
</dbReference>
<dbReference type="Pfam" id="PF00528">
    <property type="entry name" value="BPD_transp_1"/>
    <property type="match status" value="1"/>
</dbReference>
<feature type="domain" description="ABC transmembrane type-1" evidence="9">
    <location>
        <begin position="97"/>
        <end position="306"/>
    </location>
</feature>
<feature type="transmembrane region" description="Helical" evidence="7">
    <location>
        <begin position="237"/>
        <end position="263"/>
    </location>
</feature>
<feature type="transmembrane region" description="Helical" evidence="7">
    <location>
        <begin position="12"/>
        <end position="32"/>
    </location>
</feature>